<dbReference type="AlphaFoldDB" id="A0A9N9IU29"/>
<organism evidence="1 2">
    <name type="scientific">Funneliformis mosseae</name>
    <name type="common">Endomycorrhizal fungus</name>
    <name type="synonym">Glomus mosseae</name>
    <dbReference type="NCBI Taxonomy" id="27381"/>
    <lineage>
        <taxon>Eukaryota</taxon>
        <taxon>Fungi</taxon>
        <taxon>Fungi incertae sedis</taxon>
        <taxon>Mucoromycota</taxon>
        <taxon>Glomeromycotina</taxon>
        <taxon>Glomeromycetes</taxon>
        <taxon>Glomerales</taxon>
        <taxon>Glomeraceae</taxon>
        <taxon>Funneliformis</taxon>
    </lineage>
</organism>
<sequence>GAAFEAEETVKTEGDVKVVIIEGTETMGTKQNVGPIGTQRNDVIVGVVETGGAVGVVSADVEIQRNDGAMGVVSTDGIIETMETQGTNGTIEVENSEVSVEIIRTIGTEGAIETQNVEYNEKICNDIMDKVKVADKFIEILCRRKHETEKNFRNMEYYLTFARFTDVMKRIKIFIMDVSQK</sequence>
<accession>A0A9N9IU29</accession>
<comment type="caution">
    <text evidence="1">The sequence shown here is derived from an EMBL/GenBank/DDBJ whole genome shotgun (WGS) entry which is preliminary data.</text>
</comment>
<name>A0A9N9IU29_FUNMO</name>
<dbReference type="GO" id="GO:0007166">
    <property type="term" value="P:cell surface receptor signaling pathway"/>
    <property type="evidence" value="ECO:0007669"/>
    <property type="project" value="InterPro"/>
</dbReference>
<dbReference type="Gene3D" id="1.20.930.20">
    <property type="entry name" value="Adaptor protein Cbl, N-terminal domain"/>
    <property type="match status" value="1"/>
</dbReference>
<dbReference type="Proteomes" id="UP000789375">
    <property type="component" value="Unassembled WGS sequence"/>
</dbReference>
<dbReference type="InterPro" id="IPR036537">
    <property type="entry name" value="Adaptor_Cbl_N_dom_sf"/>
</dbReference>
<feature type="non-terminal residue" evidence="1">
    <location>
        <position position="1"/>
    </location>
</feature>
<evidence type="ECO:0000313" key="1">
    <source>
        <dbReference type="EMBL" id="CAG8747990.1"/>
    </source>
</evidence>
<feature type="non-terminal residue" evidence="1">
    <location>
        <position position="181"/>
    </location>
</feature>
<evidence type="ECO:0000313" key="2">
    <source>
        <dbReference type="Proteomes" id="UP000789375"/>
    </source>
</evidence>
<dbReference type="EMBL" id="CAJVPP010023706">
    <property type="protein sequence ID" value="CAG8747990.1"/>
    <property type="molecule type" value="Genomic_DNA"/>
</dbReference>
<gene>
    <name evidence="1" type="ORF">FMOSSE_LOCUS16498</name>
</gene>
<protein>
    <submittedName>
        <fullName evidence="1">309_t:CDS:1</fullName>
    </submittedName>
</protein>
<reference evidence="1" key="1">
    <citation type="submission" date="2021-06" db="EMBL/GenBank/DDBJ databases">
        <authorList>
            <person name="Kallberg Y."/>
            <person name="Tangrot J."/>
            <person name="Rosling A."/>
        </authorList>
    </citation>
    <scope>NUCLEOTIDE SEQUENCE</scope>
    <source>
        <strain evidence="1">87-6 pot B 2015</strain>
    </source>
</reference>
<keyword evidence="2" id="KW-1185">Reference proteome</keyword>
<proteinExistence type="predicted"/>